<dbReference type="EMBL" id="KL660505">
    <property type="protein sequence ID" value="KFA66005.1"/>
    <property type="molecule type" value="Genomic_DNA"/>
</dbReference>
<organism evidence="1 2">
    <name type="scientific">Stachybotrys chlorohalonatus (strain IBT 40285)</name>
    <dbReference type="NCBI Taxonomy" id="1283841"/>
    <lineage>
        <taxon>Eukaryota</taxon>
        <taxon>Fungi</taxon>
        <taxon>Dikarya</taxon>
        <taxon>Ascomycota</taxon>
        <taxon>Pezizomycotina</taxon>
        <taxon>Sordariomycetes</taxon>
        <taxon>Hypocreomycetidae</taxon>
        <taxon>Hypocreales</taxon>
        <taxon>Stachybotryaceae</taxon>
        <taxon>Stachybotrys</taxon>
    </lineage>
</organism>
<evidence type="ECO:0000313" key="2">
    <source>
        <dbReference type="Proteomes" id="UP000028524"/>
    </source>
</evidence>
<dbReference type="PANTHER" id="PTHR42034:SF1">
    <property type="entry name" value="CONDENSATION DOMAIN-CONTAINING PROTEIN"/>
    <property type="match status" value="1"/>
</dbReference>
<dbReference type="AlphaFoldDB" id="A0A084QPX0"/>
<dbReference type="OMA" id="THMTRIL"/>
<dbReference type="OrthoDB" id="10000533at2759"/>
<gene>
    <name evidence="1" type="ORF">S40285_09518</name>
</gene>
<dbReference type="PANTHER" id="PTHR42034">
    <property type="entry name" value="CHROMOSOME 7, WHOLE GENOME SHOTGUN SEQUENCE-RELATED"/>
    <property type="match status" value="1"/>
</dbReference>
<feature type="non-terminal residue" evidence="1">
    <location>
        <position position="1"/>
    </location>
</feature>
<accession>A0A084QPX0</accession>
<evidence type="ECO:0008006" key="3">
    <source>
        <dbReference type="Google" id="ProtNLM"/>
    </source>
</evidence>
<evidence type="ECO:0000313" key="1">
    <source>
        <dbReference type="EMBL" id="KFA66005.1"/>
    </source>
</evidence>
<reference evidence="1 2" key="1">
    <citation type="journal article" date="2014" name="BMC Genomics">
        <title>Comparative genome sequencing reveals chemotype-specific gene clusters in the toxigenic black mold Stachybotrys.</title>
        <authorList>
            <person name="Semeiks J."/>
            <person name="Borek D."/>
            <person name="Otwinowski Z."/>
            <person name="Grishin N.V."/>
        </authorList>
    </citation>
    <scope>NUCLEOTIDE SEQUENCE [LARGE SCALE GENOMIC DNA]</scope>
    <source>
        <strain evidence="1 2">IBT 40285</strain>
    </source>
</reference>
<sequence length="547" mass="61790">RLILCQRAADYRQRRGAHTWQYHLSLAIFNSFIFQKPGDSYMKKIRIQAEWLQHMVDDICVQHSSTGITPQMYRAGYELTSPQSTIASKGQIPGPQWIEKSTVMAWIKVSDDRWERPVDGLEGYYSVMASVTAGAYEGRENHTIFSTLKLEWDSPNITSSLEHAWKQMRFEQPQLATTIESSKKVYRVPDETALQEWLDSTFIVSPASSAEELYQSVSPFKQATLYYLPRSSELVVRAHHYTIDGTGIILFWHSYLSALAAPKIDFRFGDEHTRLAPVMEDIFGFSASPTQTQMGTANALFMSYVESVPGICPVTQASAAGSGTCQTAELVFSTATTKALIKACKEKDISVTAAVHAAYIKAIEKHADPQSKVTQYATAAQFNLRPYLPKPYNSCRYGVAVYFSPLPYAINLPASYGDLVQSLQQYYKTSFKDNPGMLELKAHFTNLMFGAVQSPEFFTRPAPRDAMLSSLGILERYMQPEYDSGIKVVDLKIGIDVVVGTSAFLFYTFREQLRFNYCFNDGFENLQNIKTYLEETRSILLNELRIL</sequence>
<name>A0A084QPX0_STAC4</name>
<dbReference type="InterPro" id="IPR023213">
    <property type="entry name" value="CAT-like_dom_sf"/>
</dbReference>
<dbReference type="HOGENOM" id="CLU_029138_1_0_1"/>
<keyword evidence="2" id="KW-1185">Reference proteome</keyword>
<dbReference type="InParanoid" id="A0A084QPX0"/>
<dbReference type="Gene3D" id="3.30.559.30">
    <property type="entry name" value="Nonribosomal peptide synthetase, condensation domain"/>
    <property type="match status" value="1"/>
</dbReference>
<dbReference type="Proteomes" id="UP000028524">
    <property type="component" value="Unassembled WGS sequence"/>
</dbReference>
<proteinExistence type="predicted"/>
<protein>
    <recommendedName>
        <fullName evidence="3">Condensation domain-containing protein</fullName>
    </recommendedName>
</protein>
<dbReference type="Gene3D" id="3.30.559.10">
    <property type="entry name" value="Chloramphenicol acetyltransferase-like domain"/>
    <property type="match status" value="1"/>
</dbReference>